<sequence length="1081" mass="123498">MGEIGRNMEILVIPWEMQDFKEQEDGWEGHPLACTSASMASSFPPTLGLSSAPDEIQHPYIKFSEWKFKLFRVRSFEKTPEEAQREKKDCFEGKPSLEQSPAVLDKADGQKPVPNQPVLKAHPKFSKKFHDTGKARVKAIHQANLRHLCRICGNSFKTDEHNRRYPVHGPVDGKTLGLLRKKEKRATSWPDLITKVFRIDVKADVDSIHPTEFCHNCWSIMHRKFSSAPCEVYFPRNVTVEWHPHTPSCDICNTARRGLKRKSLQPNLQLSKKLKTVLDQARQARQRKRRAQARTSSKDVMKKIANCSKIHLSTKLLAVDFPEHFVKSISCQICEHILADPVETNCKHVYCRVCILRCLKVMGSYCPSCRYPCFPTDLESPVKSFLSILNSLMVKCPAKECNQEVSLEKYNHHISSHKESKENFVHINKGGRPRQHLLSLTRRAQKHRLRELKLQVKAFADKEEGGDVKSVCMTLFLLALRARNEHRQADELEAIMQGKGSGLQPAVCLAIRVNTFLSCSQYHKMYRTVKAITGRQIFQPLHALRNAEKVLLPGYHHFEWQPPLKNVSSSTDVGIIDGLSGLSSSVDDYPVDTIAKRFRYDSALVSALMDMEEDILEGMRSQDLDDYLNGPFTVVVKESCDGMGDVSEKHGSGPVVPEKAVRFSFTIMKITIAHSSQNVKVFEEAKPNSELCCKPLCLMLADESDHETLTAILSPLIAEREAMKSSELMLELGGILRTFKFIFRGTGYDEKLVREVEGLEASGSVYICTLCDATRLEASQNLVFHSITRSHAENLERYEVWRSNPYHESVEELRDRVKGVSAKPFIETVPSIDALHCDIGNAAEFYKIFQLEIGEVYKNPNASKEERKRWQATLDKHLRKKMNLKPIMRMNGNFARKLMTKETVDAVCELIPSEERHEALRELMDLYLKMKPVWRSSCPAKECPESLCQYSFNSQRFAELLSTKFKYRYEGKITNYFHKTLAHVPEIIERDGSIGAWASEGNESGNKLFRRFRKMNARQSKCYEMEDVLKHHWLYTSKYLQKFMNAHNALKTSGFNMDSQASLGDPLGIEDSLESQDSMEF</sequence>
<dbReference type="InterPro" id="IPR017907">
    <property type="entry name" value="Znf_RING_CS"/>
</dbReference>
<dbReference type="GO" id="GO:0004519">
    <property type="term" value="F:endonuclease activity"/>
    <property type="evidence" value="ECO:0007669"/>
    <property type="project" value="UniProtKB-UniRule"/>
</dbReference>
<dbReference type="FunFam" id="3.30.40.10:FF:000142">
    <property type="entry name" value="Recombination activating gene 1"/>
    <property type="match status" value="1"/>
</dbReference>
<evidence type="ECO:0000259" key="25">
    <source>
        <dbReference type="PROSITE" id="PS50089"/>
    </source>
</evidence>
<dbReference type="GO" id="GO:0043565">
    <property type="term" value="F:sequence-specific DNA binding"/>
    <property type="evidence" value="ECO:0000318"/>
    <property type="project" value="GO_Central"/>
</dbReference>
<comment type="cofactor">
    <cofactor evidence="23">
        <name>Mn(2+)</name>
        <dbReference type="ChEBI" id="CHEBI:29035"/>
    </cofactor>
    <text evidence="23">Binds 1 divalent metal cation per subunit. Mg(2+) or Mn(2+).</text>
</comment>
<dbReference type="GO" id="GO:0051865">
    <property type="term" value="P:protein autoubiquitination"/>
    <property type="evidence" value="ECO:0007669"/>
    <property type="project" value="Ensembl"/>
</dbReference>
<evidence type="ECO:0000256" key="23">
    <source>
        <dbReference type="RuleBase" id="RU366024"/>
    </source>
</evidence>
<dbReference type="Gene3D" id="3.30.160.60">
    <property type="entry name" value="Classic Zinc Finger"/>
    <property type="match status" value="1"/>
</dbReference>
<dbReference type="SUPFAM" id="SSF57667">
    <property type="entry name" value="beta-beta-alpha zinc fingers"/>
    <property type="match status" value="1"/>
</dbReference>
<dbReference type="FunFam" id="3.30.160.60:FF:000697">
    <property type="entry name" value="Recombination activating gene 1"/>
    <property type="match status" value="1"/>
</dbReference>
<evidence type="ECO:0000313" key="29">
    <source>
        <dbReference type="Proteomes" id="UP000006718"/>
    </source>
</evidence>
<feature type="domain" description="RING-type" evidence="25">
    <location>
        <begin position="331"/>
        <end position="370"/>
    </location>
</feature>
<keyword evidence="17 21" id="KW-0233">DNA recombination</keyword>
<evidence type="ECO:0000259" key="27">
    <source>
        <dbReference type="PROSITE" id="PS51765"/>
    </source>
</evidence>
<keyword evidence="10 22" id="KW-0863">Zinc-finger</keyword>
<dbReference type="PANTHER" id="PTHR11539">
    <property type="entry name" value="VDJ RECOMBINATION ACTIVATING PROTEIN 1 RAG1"/>
    <property type="match status" value="1"/>
</dbReference>
<comment type="catalytic activity">
    <reaction evidence="1 23">
        <text>S-ubiquitinyl-[E2 ubiquitin-conjugating enzyme]-L-cysteine + [acceptor protein]-L-lysine = [E2 ubiquitin-conjugating enzyme]-L-cysteine + N(6)-ubiquitinyl-[acceptor protein]-L-lysine.</text>
        <dbReference type="EC" id="2.3.2.27"/>
    </reaction>
</comment>
<dbReference type="InterPro" id="IPR013083">
    <property type="entry name" value="Znf_RING/FYVE/PHD"/>
</dbReference>
<dbReference type="SMR" id="A0A5F8A8N1"/>
<dbReference type="InterPro" id="IPR001841">
    <property type="entry name" value="Znf_RING"/>
</dbReference>
<keyword evidence="19 23" id="KW-0511">Multifunctional enzyme</keyword>
<dbReference type="SMART" id="SM00184">
    <property type="entry name" value="RING"/>
    <property type="match status" value="1"/>
</dbReference>
<reference evidence="28" key="2">
    <citation type="submission" date="2019-01" db="EMBL/GenBank/DDBJ databases">
        <authorList>
            <person name="Graves T."/>
            <person name="Eichler E.E."/>
            <person name="Wilson R.K."/>
        </authorList>
    </citation>
    <scope>NUCLEOTIDE SEQUENCE [LARGE SCALE GENOMIC DNA]</scope>
    <source>
        <strain evidence="28">17573</strain>
    </source>
</reference>
<dbReference type="OMA" id="WKFKLFK"/>
<dbReference type="GO" id="GO:0033077">
    <property type="term" value="P:T cell differentiation in thymus"/>
    <property type="evidence" value="ECO:0007669"/>
    <property type="project" value="UniProtKB-UniRule"/>
</dbReference>
<keyword evidence="14" id="KW-0832">Ubl conjugation</keyword>
<dbReference type="PaxDb" id="9544-ENSMMUP00000024013"/>
<evidence type="ECO:0000256" key="22">
    <source>
        <dbReference type="PROSITE-ProRule" id="PRU01101"/>
    </source>
</evidence>
<name>A0A5F8A8N1_MACMU</name>
<dbReference type="Pfam" id="PF26105">
    <property type="entry name" value="RAG1_C"/>
    <property type="match status" value="1"/>
</dbReference>
<dbReference type="InterPro" id="IPR058552">
    <property type="entry name" value="RAG1_DNA-bd"/>
</dbReference>
<dbReference type="PROSITE" id="PS00518">
    <property type="entry name" value="ZF_RING_1"/>
    <property type="match status" value="1"/>
</dbReference>
<dbReference type="VEuPathDB" id="HostDB:ENSMMUG00000049488"/>
<dbReference type="PROSITE" id="PS50089">
    <property type="entry name" value="ZF_RING_2"/>
    <property type="match status" value="1"/>
</dbReference>
<evidence type="ECO:0000313" key="28">
    <source>
        <dbReference type="Ensembl" id="ENSMMUP00000074229.1"/>
    </source>
</evidence>
<dbReference type="GO" id="GO:0061630">
    <property type="term" value="F:ubiquitin protein ligase activity"/>
    <property type="evidence" value="ECO:0000318"/>
    <property type="project" value="GO_Central"/>
</dbReference>
<feature type="DNA-binding region" description="NBD" evidence="21">
    <location>
        <begin position="430"/>
        <end position="497"/>
    </location>
</feature>
<comment type="function">
    <text evidence="23">Catalytic component of the RAG complex, a multiprotein complex that mediates the DNA cleavage phase during V(D)J recombination. V(D)J recombination assembles a diverse repertoire of immunoglobulin and T-cell receptor genes in developing B and T-lymphocytes through rearrangement of different V (variable), in some cases D (diversity), and J (joining) gene segments. In the RAG complex, RAG1 mediates the DNA-binding to the conserved recombination signal sequences (RSS) and catalyzes the DNA cleavage activities by introducing a double-strand break between the RSS and the adjacent coding segment. RAG2 is not a catalytic component but is required for all known catalytic activities. DNA cleavage occurs in 2 steps: a first nick is introduced in the top strand immediately upstream of the heptamer, generating a 3'-hydroxyl group that can attack the phosphodiester bond on the opposite strand in a direct transesterification reaction, thereby creating 4 DNA ends: 2 hairpin coding ends and 2 blunt, 5'-phosphorylated ends.</text>
</comment>
<evidence type="ECO:0000256" key="15">
    <source>
        <dbReference type="ARBA" id="ARBA00022853"/>
    </source>
</evidence>
<dbReference type="InterPro" id="IPR058556">
    <property type="entry name" value="RAG1_ZnH2"/>
</dbReference>
<feature type="coiled-coil region" evidence="24">
    <location>
        <begin position="267"/>
        <end position="294"/>
    </location>
</feature>
<evidence type="ECO:0000256" key="18">
    <source>
        <dbReference type="ARBA" id="ARBA00023242"/>
    </source>
</evidence>
<dbReference type="Gene3D" id="3.30.40.10">
    <property type="entry name" value="Zinc/RING finger domain, C3HC4 (zinc finger)"/>
    <property type="match status" value="1"/>
</dbReference>
<evidence type="ECO:0000256" key="19">
    <source>
        <dbReference type="ARBA" id="ARBA00023268"/>
    </source>
</evidence>
<evidence type="ECO:0000256" key="20">
    <source>
        <dbReference type="ARBA" id="ARBA00063124"/>
    </source>
</evidence>
<evidence type="ECO:0000256" key="3">
    <source>
        <dbReference type="ARBA" id="ARBA00012483"/>
    </source>
</evidence>
<dbReference type="SUPFAM" id="SSF57850">
    <property type="entry name" value="RING/U-box"/>
    <property type="match status" value="1"/>
</dbReference>
<comment type="cofactor">
    <cofactor evidence="2 23">
        <name>Mg(2+)</name>
        <dbReference type="ChEBI" id="CHEBI:18420"/>
    </cofactor>
</comment>
<dbReference type="InterPro" id="IPR058554">
    <property type="entry name" value="RAG1_RNase_H"/>
</dbReference>
<dbReference type="Pfam" id="PF12940">
    <property type="entry name" value="RAG1"/>
    <property type="match status" value="1"/>
</dbReference>
<dbReference type="GO" id="GO:0043029">
    <property type="term" value="P:T cell homeostasis"/>
    <property type="evidence" value="ECO:0007669"/>
    <property type="project" value="Ensembl"/>
</dbReference>
<feature type="domain" description="NBD" evidence="26">
    <location>
        <begin position="430"/>
        <end position="497"/>
    </location>
</feature>
<dbReference type="InterPro" id="IPR036236">
    <property type="entry name" value="Znf_C2H2_sf"/>
</dbReference>
<protein>
    <recommendedName>
        <fullName evidence="4 23">V(D)J recombination-activating protein 1</fullName>
        <ecNumber evidence="3 23">2.3.2.27</ecNumber>
        <ecNumber evidence="23">3.1.-.-</ecNumber>
    </recommendedName>
</protein>
<dbReference type="Pfam" id="PF26024">
    <property type="entry name" value="RAG1_DNA-bd"/>
    <property type="match status" value="1"/>
</dbReference>
<evidence type="ECO:0000256" key="6">
    <source>
        <dbReference type="ARBA" id="ARBA00022679"/>
    </source>
</evidence>
<evidence type="ECO:0000256" key="13">
    <source>
        <dbReference type="ARBA" id="ARBA00022833"/>
    </source>
</evidence>
<organism evidence="28 29">
    <name type="scientific">Macaca mulatta</name>
    <name type="common">Rhesus macaque</name>
    <dbReference type="NCBI Taxonomy" id="9544"/>
    <lineage>
        <taxon>Eukaryota</taxon>
        <taxon>Metazoa</taxon>
        <taxon>Chordata</taxon>
        <taxon>Craniata</taxon>
        <taxon>Vertebrata</taxon>
        <taxon>Euteleostomi</taxon>
        <taxon>Mammalia</taxon>
        <taxon>Eutheria</taxon>
        <taxon>Euarchontoglires</taxon>
        <taxon>Primates</taxon>
        <taxon>Haplorrhini</taxon>
        <taxon>Catarrhini</taxon>
        <taxon>Cercopithecidae</taxon>
        <taxon>Cercopithecinae</taxon>
        <taxon>Macaca</taxon>
    </lineage>
</organism>
<dbReference type="STRING" id="9544.ENSMMUP00000074229"/>
<dbReference type="GO" id="GO:0016787">
    <property type="term" value="F:hydrolase activity"/>
    <property type="evidence" value="ECO:0007669"/>
    <property type="project" value="UniProtKB-KW"/>
</dbReference>
<dbReference type="GeneTree" id="ENSGT00390000008679"/>
<dbReference type="InParanoid" id="A0A5F8A8N1"/>
<accession>A0A5F8A8N1</accession>
<evidence type="ECO:0000256" key="14">
    <source>
        <dbReference type="ARBA" id="ARBA00022843"/>
    </source>
</evidence>
<comment type="similarity">
    <text evidence="21 23">Belongs to the RAG1 family.</text>
</comment>
<keyword evidence="18 21" id="KW-0539">Nucleus</keyword>
<dbReference type="GO" id="GO:0042803">
    <property type="term" value="F:protein homodimerization activity"/>
    <property type="evidence" value="ECO:0007669"/>
    <property type="project" value="UniProtKB-UniRule"/>
</dbReference>
<dbReference type="InterPro" id="IPR058558">
    <property type="entry name" value="RING-HC_RAG1"/>
</dbReference>
<gene>
    <name evidence="28 30" type="primary">RAG1</name>
</gene>
<keyword evidence="12 23" id="KW-0378">Hydrolase</keyword>
<dbReference type="GO" id="GO:0005654">
    <property type="term" value="C:nucleoplasm"/>
    <property type="evidence" value="ECO:0007669"/>
    <property type="project" value="UniProtKB-ARBA"/>
</dbReference>
<evidence type="ECO:0000256" key="7">
    <source>
        <dbReference type="ARBA" id="ARBA00022722"/>
    </source>
</evidence>
<keyword evidence="5" id="KW-1017">Isopeptide bond</keyword>
<dbReference type="PROSITE" id="PS51765">
    <property type="entry name" value="ZF_RAG1"/>
    <property type="match status" value="1"/>
</dbReference>
<dbReference type="GO" id="GO:0005634">
    <property type="term" value="C:nucleus"/>
    <property type="evidence" value="ECO:0000318"/>
    <property type="project" value="GO_Central"/>
</dbReference>
<dbReference type="Bgee" id="ENSMMUG00000049488">
    <property type="expression patterns" value="Expressed in prefrontal cortex and 6 other cell types or tissues"/>
</dbReference>
<keyword evidence="9 23" id="KW-0255">Endonuclease</keyword>
<evidence type="ECO:0000256" key="2">
    <source>
        <dbReference type="ARBA" id="ARBA00001946"/>
    </source>
</evidence>
<dbReference type="GO" id="GO:0045582">
    <property type="term" value="P:positive regulation of T cell differentiation"/>
    <property type="evidence" value="ECO:0007669"/>
    <property type="project" value="Ensembl"/>
</dbReference>
<dbReference type="VGNC" id="VGNC:107632">
    <property type="gene designation" value="RAG1"/>
</dbReference>
<evidence type="ECO:0000256" key="16">
    <source>
        <dbReference type="ARBA" id="ARBA00023125"/>
    </source>
</evidence>
<comment type="domain">
    <text evidence="21">The NBD (nonamer binding) DNA-binding domain mediates the specific binding to the nonamer RSS motif by forming a tightly interwoven homodimer that binds and synapses 2 nonamer elements, with each NBD making contact with both DNA molecules. Each RSS is composed of well-conserved heptamer (consensus 5'-CACAGTG-3') and nonamer (consensus 5'-ACAAAAACC-3') sequences separated by a spacer of either 12 bp or 23 bp.</text>
</comment>
<dbReference type="GO" id="GO:0042393">
    <property type="term" value="F:histone binding"/>
    <property type="evidence" value="ECO:0007669"/>
    <property type="project" value="UniProtKB-UniRule"/>
</dbReference>
<dbReference type="Pfam" id="PF00097">
    <property type="entry name" value="zf-C3HC4"/>
    <property type="match status" value="1"/>
</dbReference>
<dbReference type="GO" id="GO:0002250">
    <property type="term" value="P:adaptive immune response"/>
    <property type="evidence" value="ECO:0000318"/>
    <property type="project" value="GO_Central"/>
</dbReference>
<dbReference type="PANTHER" id="PTHR11539:SF0">
    <property type="entry name" value="V(D)J RECOMBINATION-ACTIVATING PROTEIN 1"/>
    <property type="match status" value="1"/>
</dbReference>
<evidence type="ECO:0000256" key="11">
    <source>
        <dbReference type="ARBA" id="ARBA00022786"/>
    </source>
</evidence>
<keyword evidence="7 23" id="KW-0540">Nuclease</keyword>
<dbReference type="InterPro" id="IPR023336">
    <property type="entry name" value="RAG_nonamer-bd_dom"/>
</dbReference>
<evidence type="ECO:0000259" key="26">
    <source>
        <dbReference type="PROSITE" id="PS51487"/>
    </source>
</evidence>
<dbReference type="GO" id="GO:0097519">
    <property type="term" value="C:DNA recombinase complex"/>
    <property type="evidence" value="ECO:0000318"/>
    <property type="project" value="GO_Central"/>
</dbReference>
<evidence type="ECO:0000256" key="10">
    <source>
        <dbReference type="ARBA" id="ARBA00022771"/>
    </source>
</evidence>
<evidence type="ECO:0000256" key="5">
    <source>
        <dbReference type="ARBA" id="ARBA00022499"/>
    </source>
</evidence>
<dbReference type="InterPro" id="IPR035714">
    <property type="entry name" value="RAG1_imp-bd"/>
</dbReference>
<dbReference type="InterPro" id="IPR058557">
    <property type="entry name" value="RAG1_C"/>
</dbReference>
<dbReference type="PROSITE" id="PS51487">
    <property type="entry name" value="NBD"/>
    <property type="match status" value="1"/>
</dbReference>
<evidence type="ECO:0000256" key="9">
    <source>
        <dbReference type="ARBA" id="ARBA00022759"/>
    </source>
</evidence>
<reference evidence="28" key="3">
    <citation type="submission" date="2025-08" db="UniProtKB">
        <authorList>
            <consortium name="Ensembl"/>
        </authorList>
    </citation>
    <scope>IDENTIFICATION</scope>
    <source>
        <strain evidence="28">17573</strain>
    </source>
</reference>
<evidence type="ECO:0000256" key="1">
    <source>
        <dbReference type="ARBA" id="ARBA00000900"/>
    </source>
</evidence>
<keyword evidence="16 21" id="KW-0238">DNA-binding</keyword>
<comment type="subcellular location">
    <subcellularLocation>
        <location evidence="21 23">Nucleus</location>
    </subcellularLocation>
</comment>
<dbReference type="Ensembl" id="ENSMMUT00000100154.1">
    <property type="protein sequence ID" value="ENSMMUP00000074229.1"/>
    <property type="gene ID" value="ENSMMUG00000049488.1"/>
</dbReference>
<keyword evidence="29" id="KW-1185">Reference proteome</keyword>
<evidence type="ECO:0000256" key="21">
    <source>
        <dbReference type="PROSITE-ProRule" id="PRU00820"/>
    </source>
</evidence>
<dbReference type="Gene3D" id="6.10.140.510">
    <property type="match status" value="1"/>
</dbReference>
<keyword evidence="6 23" id="KW-0808">Transferase</keyword>
<keyword evidence="11 23" id="KW-0833">Ubl conjugation pathway</keyword>
<dbReference type="GO" id="GO:0033151">
    <property type="term" value="P:V(D)J recombination"/>
    <property type="evidence" value="ECO:0000318"/>
    <property type="project" value="GO_Central"/>
</dbReference>
<evidence type="ECO:0000256" key="4">
    <source>
        <dbReference type="ARBA" id="ARBA00021277"/>
    </source>
</evidence>
<dbReference type="GO" id="GO:0002331">
    <property type="term" value="P:pre-B cell allelic exclusion"/>
    <property type="evidence" value="ECO:0000318"/>
    <property type="project" value="GO_Central"/>
</dbReference>
<dbReference type="InterPro" id="IPR024627">
    <property type="entry name" value="RAG1"/>
</dbReference>
<keyword evidence="13 23" id="KW-0862">Zinc</keyword>
<dbReference type="Pfam" id="PF26100">
    <property type="entry name" value="RAG1_RNase_H"/>
    <property type="match status" value="1"/>
</dbReference>
<keyword evidence="24" id="KW-0175">Coiled coil</keyword>
<dbReference type="Pfam" id="PF10426">
    <property type="entry name" value="zf-RAG1"/>
    <property type="match status" value="1"/>
</dbReference>
<dbReference type="InterPro" id="IPR019485">
    <property type="entry name" value="RAG1_Znf"/>
</dbReference>
<dbReference type="EC" id="3.1.-.-" evidence="23"/>
<evidence type="ECO:0000256" key="8">
    <source>
        <dbReference type="ARBA" id="ARBA00022723"/>
    </source>
</evidence>
<feature type="domain" description="RAG1-type" evidence="27">
    <location>
        <begin position="392"/>
        <end position="421"/>
    </location>
</feature>
<evidence type="ECO:0000313" key="30">
    <source>
        <dbReference type="VGNC" id="VGNC:107632"/>
    </source>
</evidence>
<dbReference type="Pfam" id="PF26104">
    <property type="entry name" value="RAG1_ZnH2"/>
    <property type="match status" value="1"/>
</dbReference>
<reference evidence="29" key="1">
    <citation type="journal article" date="2007" name="Science">
        <title>Evolutionary and biomedical insights from the rhesus macaque genome.</title>
        <authorList>
            <person name="Gibbs R.A."/>
            <person name="Rogers J."/>
            <person name="Katze M.G."/>
            <person name="Bumgarner R."/>
            <person name="Weinstock G.M."/>
            <person name="Mardis E.R."/>
            <person name="Remington K.A."/>
            <person name="Strausberg R.L."/>
            <person name="Venter J.C."/>
            <person name="Wilson R.K."/>
            <person name="Batzer M.A."/>
            <person name="Bustamante C.D."/>
            <person name="Eichler E.E."/>
            <person name="Hahn M.W."/>
            <person name="Hardison R.C."/>
            <person name="Makova K.D."/>
            <person name="Miller W."/>
            <person name="Milosavljevic A."/>
            <person name="Palermo R.E."/>
            <person name="Siepel A."/>
            <person name="Sikela J.M."/>
            <person name="Attaway T."/>
            <person name="Bell S."/>
            <person name="Bernard K.E."/>
            <person name="Buhay C.J."/>
            <person name="Chandrabose M.N."/>
            <person name="Dao M."/>
            <person name="Davis C."/>
            <person name="Delehaunty K.D."/>
            <person name="Ding Y."/>
            <person name="Dinh H.H."/>
            <person name="Dugan-Rocha S."/>
            <person name="Fulton L.A."/>
            <person name="Gabisi R.A."/>
            <person name="Garner T.T."/>
            <person name="Godfrey J."/>
            <person name="Hawes A.C."/>
            <person name="Hernandez J."/>
            <person name="Hines S."/>
            <person name="Holder M."/>
            <person name="Hume J."/>
            <person name="Jhangiani S.N."/>
            <person name="Joshi V."/>
            <person name="Khan Z.M."/>
            <person name="Kirkness E.F."/>
            <person name="Cree A."/>
            <person name="Fowler R.G."/>
            <person name="Lee S."/>
            <person name="Lewis L.R."/>
            <person name="Li Z."/>
            <person name="Liu Y.-S."/>
            <person name="Moore S.M."/>
            <person name="Muzny D."/>
            <person name="Nazareth L.V."/>
            <person name="Ngo D.N."/>
            <person name="Okwuonu G.O."/>
            <person name="Pai G."/>
            <person name="Parker D."/>
            <person name="Paul H.A."/>
            <person name="Pfannkoch C."/>
            <person name="Pohl C.S."/>
            <person name="Rogers Y.-H.C."/>
            <person name="Ruiz S.J."/>
            <person name="Sabo A."/>
            <person name="Santibanez J."/>
            <person name="Schneider B.W."/>
            <person name="Smith S.M."/>
            <person name="Sodergren E."/>
            <person name="Svatek A.F."/>
            <person name="Utterback T.R."/>
            <person name="Vattathil S."/>
            <person name="Warren W."/>
            <person name="White C.S."/>
            <person name="Chinwalla A.T."/>
            <person name="Feng Y."/>
            <person name="Halpern A.L."/>
            <person name="Hillier L.W."/>
            <person name="Huang X."/>
            <person name="Minx P."/>
            <person name="Nelson J.O."/>
            <person name="Pepin K.H."/>
            <person name="Qin X."/>
            <person name="Sutton G.G."/>
            <person name="Venter E."/>
            <person name="Walenz B.P."/>
            <person name="Wallis J.W."/>
            <person name="Worley K.C."/>
            <person name="Yang S.-P."/>
            <person name="Jones S.M."/>
            <person name="Marra M.A."/>
            <person name="Rocchi M."/>
            <person name="Schein J.E."/>
            <person name="Baertsch R."/>
            <person name="Clarke L."/>
            <person name="Csuros M."/>
            <person name="Glasscock J."/>
            <person name="Harris R.A."/>
            <person name="Havlak P."/>
            <person name="Jackson A.R."/>
            <person name="Jiang H."/>
            <person name="Liu Y."/>
            <person name="Messina D.N."/>
            <person name="Shen Y."/>
            <person name="Song H.X.-Z."/>
            <person name="Wylie T."/>
            <person name="Zhang L."/>
            <person name="Birney E."/>
            <person name="Han K."/>
            <person name="Konkel M.K."/>
            <person name="Lee J."/>
            <person name="Smit A.F.A."/>
            <person name="Ullmer B."/>
            <person name="Wang H."/>
            <person name="Xing J."/>
            <person name="Burhans R."/>
            <person name="Cheng Z."/>
            <person name="Karro J.E."/>
            <person name="Ma J."/>
            <person name="Raney B."/>
            <person name="She X."/>
            <person name="Cox M.J."/>
            <person name="Demuth J.P."/>
            <person name="Dumas L.J."/>
            <person name="Han S.-G."/>
            <person name="Hopkins J."/>
            <person name="Karimpour-Fard A."/>
            <person name="Kim Y.H."/>
            <person name="Pollack J.R."/>
            <person name="Vinar T."/>
            <person name="Addo-Quaye C."/>
            <person name="Degenhardt J."/>
            <person name="Denby A."/>
            <person name="Hubisz M.J."/>
            <person name="Indap A."/>
            <person name="Kosiol C."/>
            <person name="Lahn B.T."/>
            <person name="Lawson H.A."/>
            <person name="Marklein A."/>
            <person name="Nielsen R."/>
            <person name="Vallender E.J."/>
            <person name="Clark A.G."/>
            <person name="Ferguson B."/>
            <person name="Hernandez R.D."/>
            <person name="Hirani K."/>
            <person name="Kehrer-Sawatzki H."/>
            <person name="Kolb J."/>
            <person name="Patil S."/>
            <person name="Pu L.-L."/>
            <person name="Ren Y."/>
            <person name="Smith D.G."/>
            <person name="Wheeler D.A."/>
            <person name="Schenck I."/>
            <person name="Ball E.V."/>
            <person name="Chen R."/>
            <person name="Cooper D.N."/>
            <person name="Giardine B."/>
            <person name="Hsu F."/>
            <person name="Kent W.J."/>
            <person name="Lesk A."/>
            <person name="Nelson D.L."/>
            <person name="O'brien W.E."/>
            <person name="Pruefer K."/>
            <person name="Stenson P.D."/>
            <person name="Wallace J.C."/>
            <person name="Ke H."/>
            <person name="Liu X.-M."/>
            <person name="Wang P."/>
            <person name="Xiang A.P."/>
            <person name="Yang F."/>
            <person name="Barber G.P."/>
            <person name="Haussler D."/>
            <person name="Karolchik D."/>
            <person name="Kern A.D."/>
            <person name="Kuhn R.M."/>
            <person name="Smith K.E."/>
            <person name="Zwieg A.S."/>
        </authorList>
    </citation>
    <scope>NUCLEOTIDE SEQUENCE [LARGE SCALE GENOMIC DNA]</scope>
    <source>
        <strain evidence="29">17573</strain>
    </source>
</reference>
<dbReference type="InterPro" id="IPR018957">
    <property type="entry name" value="Znf_C3HC4_RING-type"/>
</dbReference>
<evidence type="ECO:0000256" key="12">
    <source>
        <dbReference type="ARBA" id="ARBA00022801"/>
    </source>
</evidence>
<dbReference type="InterPro" id="IPR058555">
    <property type="entry name" value="RAG1_ZnC2"/>
</dbReference>
<reference evidence="28" key="4">
    <citation type="submission" date="2025-09" db="UniProtKB">
        <authorList>
            <consortium name="Ensembl"/>
        </authorList>
    </citation>
    <scope>IDENTIFICATION</scope>
    <source>
        <strain evidence="28">17573</strain>
    </source>
</reference>
<dbReference type="Pfam" id="PF12560">
    <property type="entry name" value="RAG1_imp_bd"/>
    <property type="match status" value="1"/>
</dbReference>
<dbReference type="EC" id="2.3.2.27" evidence="3 23"/>
<dbReference type="Pfam" id="PF26101">
    <property type="entry name" value="RAG1_ZnC2"/>
    <property type="match status" value="1"/>
</dbReference>
<dbReference type="GO" id="GO:0008270">
    <property type="term" value="F:zinc ion binding"/>
    <property type="evidence" value="ECO:0007669"/>
    <property type="project" value="UniProtKB-UniRule"/>
</dbReference>
<dbReference type="GO" id="GO:0006325">
    <property type="term" value="P:chromatin organization"/>
    <property type="evidence" value="ECO:0007669"/>
    <property type="project" value="UniProtKB-KW"/>
</dbReference>
<keyword evidence="15 23" id="KW-0156">Chromatin regulator</keyword>
<dbReference type="GO" id="GO:1905347">
    <property type="term" value="C:endodeoxyribonuclease complex"/>
    <property type="evidence" value="ECO:0000318"/>
    <property type="project" value="GO_Central"/>
</dbReference>
<dbReference type="Pfam" id="PF26025">
    <property type="entry name" value="RAG1_pre-RNase_H"/>
    <property type="match status" value="1"/>
</dbReference>
<keyword evidence="8 23" id="KW-0479">Metal-binding</keyword>
<dbReference type="GO" id="GO:0048538">
    <property type="term" value="P:thymus development"/>
    <property type="evidence" value="ECO:0007669"/>
    <property type="project" value="Ensembl"/>
</dbReference>
<proteinExistence type="inferred from homology"/>
<comment type="subunit">
    <text evidence="20">Homodimer. Component of the RAG complex composed of core components RAG1 and RAG2, and associated component HMGB1 or HMGB2. Interacts with DCAF1, leading to recruitment of the CUL4A-RBX1-DDB1-DCAF1/VPRBP complex to ubiquitinate proteins and limit error-prone repair during V(D)J recombination.</text>
</comment>
<dbReference type="InterPro" id="IPR058553">
    <property type="entry name" value="RAG1_pre-RNase_H"/>
</dbReference>
<dbReference type="AlphaFoldDB" id="A0A5F8A8N1"/>
<dbReference type="FunCoup" id="A0A5F8A8N1">
    <property type="interactions" value="473"/>
</dbReference>
<dbReference type="GO" id="GO:0070244">
    <property type="term" value="P:negative regulation of thymocyte apoptotic process"/>
    <property type="evidence" value="ECO:0007669"/>
    <property type="project" value="Ensembl"/>
</dbReference>
<dbReference type="Proteomes" id="UP000006718">
    <property type="component" value="Chromosome 14"/>
</dbReference>
<evidence type="ECO:0000256" key="17">
    <source>
        <dbReference type="ARBA" id="ARBA00023172"/>
    </source>
</evidence>
<evidence type="ECO:0000256" key="24">
    <source>
        <dbReference type="SAM" id="Coils"/>
    </source>
</evidence>
<dbReference type="CDD" id="cd16530">
    <property type="entry name" value="RING-HC_RAG1"/>
    <property type="match status" value="1"/>
</dbReference>